<dbReference type="GeneID" id="54289545"/>
<organism evidence="2 3">
    <name type="scientific">Aaosphaeria arxii CBS 175.79</name>
    <dbReference type="NCBI Taxonomy" id="1450172"/>
    <lineage>
        <taxon>Eukaryota</taxon>
        <taxon>Fungi</taxon>
        <taxon>Dikarya</taxon>
        <taxon>Ascomycota</taxon>
        <taxon>Pezizomycotina</taxon>
        <taxon>Dothideomycetes</taxon>
        <taxon>Pleosporomycetidae</taxon>
        <taxon>Pleosporales</taxon>
        <taxon>Pleosporales incertae sedis</taxon>
        <taxon>Aaosphaeria</taxon>
    </lineage>
</organism>
<feature type="region of interest" description="Disordered" evidence="1">
    <location>
        <begin position="324"/>
        <end position="367"/>
    </location>
</feature>
<gene>
    <name evidence="2" type="ORF">BU24DRAFT_463652</name>
</gene>
<dbReference type="AlphaFoldDB" id="A0A6A5XPS9"/>
<dbReference type="Proteomes" id="UP000799778">
    <property type="component" value="Unassembled WGS sequence"/>
</dbReference>
<reference evidence="2" key="1">
    <citation type="journal article" date="2020" name="Stud. Mycol.">
        <title>101 Dothideomycetes genomes: a test case for predicting lifestyles and emergence of pathogens.</title>
        <authorList>
            <person name="Haridas S."/>
            <person name="Albert R."/>
            <person name="Binder M."/>
            <person name="Bloem J."/>
            <person name="Labutti K."/>
            <person name="Salamov A."/>
            <person name="Andreopoulos B."/>
            <person name="Baker S."/>
            <person name="Barry K."/>
            <person name="Bills G."/>
            <person name="Bluhm B."/>
            <person name="Cannon C."/>
            <person name="Castanera R."/>
            <person name="Culley D."/>
            <person name="Daum C."/>
            <person name="Ezra D."/>
            <person name="Gonzalez J."/>
            <person name="Henrissat B."/>
            <person name="Kuo A."/>
            <person name="Liang C."/>
            <person name="Lipzen A."/>
            <person name="Lutzoni F."/>
            <person name="Magnuson J."/>
            <person name="Mondo S."/>
            <person name="Nolan M."/>
            <person name="Ohm R."/>
            <person name="Pangilinan J."/>
            <person name="Park H.-J."/>
            <person name="Ramirez L."/>
            <person name="Alfaro M."/>
            <person name="Sun H."/>
            <person name="Tritt A."/>
            <person name="Yoshinaga Y."/>
            <person name="Zwiers L.-H."/>
            <person name="Turgeon B."/>
            <person name="Goodwin S."/>
            <person name="Spatafora J."/>
            <person name="Crous P."/>
            <person name="Grigoriev I."/>
        </authorList>
    </citation>
    <scope>NUCLEOTIDE SEQUENCE</scope>
    <source>
        <strain evidence="2">CBS 175.79</strain>
    </source>
</reference>
<keyword evidence="3" id="KW-1185">Reference proteome</keyword>
<feature type="compositionally biased region" description="Acidic residues" evidence="1">
    <location>
        <begin position="333"/>
        <end position="343"/>
    </location>
</feature>
<protein>
    <submittedName>
        <fullName evidence="2">Uncharacterized protein</fullName>
    </submittedName>
</protein>
<accession>A0A6A5XPS9</accession>
<dbReference type="EMBL" id="ML978070">
    <property type="protein sequence ID" value="KAF2014909.1"/>
    <property type="molecule type" value="Genomic_DNA"/>
</dbReference>
<evidence type="ECO:0000256" key="1">
    <source>
        <dbReference type="SAM" id="MobiDB-lite"/>
    </source>
</evidence>
<evidence type="ECO:0000313" key="2">
    <source>
        <dbReference type="EMBL" id="KAF2014909.1"/>
    </source>
</evidence>
<sequence>MAGPRIVNTPNHGVYPGERQDPLQIVIYDDAWSRSSRASARYRQTVYNVKYNGVRPFGKPRPGDIFIANCDVKQDRAHGFMLLVKGEEIVLQRYSPLETFCWARAKRSGRSGKVLCSSLSRVDFRLGQEYPCVKTKWINPHYYMEMECARQAARTLFILTMRQAQAHGLEDVYVECQSFPTVEELNTKDHLTRLVLGMNRRLRAEQDAYLRLQSMLIPGIRVQFQRAFTKLGWKIADFRLYDRFVQCVYQFLSSLHSPIPFVGQDEECVKKRFKSLWCTVVAGVNNLDYSYVVEDTAHVWNGLKILERDTDNGLPSSTFFPEKVPCNTPVEGVIEENNEESTTEDTPLPSPTSEYTSGEGADDEGED</sequence>
<evidence type="ECO:0000313" key="3">
    <source>
        <dbReference type="Proteomes" id="UP000799778"/>
    </source>
</evidence>
<dbReference type="RefSeq" id="XP_033383248.1">
    <property type="nucleotide sequence ID" value="XM_033532148.1"/>
</dbReference>
<name>A0A6A5XPS9_9PLEO</name>
<proteinExistence type="predicted"/>